<protein>
    <submittedName>
        <fullName evidence="7">Zinc finger HIT domain-containing 3</fullName>
    </submittedName>
</protein>
<dbReference type="Proteomes" id="UP000032142">
    <property type="component" value="Unassembled WGS sequence"/>
</dbReference>
<dbReference type="PANTHER" id="PTHR13483">
    <property type="entry name" value="BOX C_D SNORNA PROTEIN 1-RELATED"/>
    <property type="match status" value="1"/>
</dbReference>
<dbReference type="GO" id="GO:0070761">
    <property type="term" value="C:pre-snoRNP complex"/>
    <property type="evidence" value="ECO:0007669"/>
    <property type="project" value="TreeGrafter"/>
</dbReference>
<feature type="region of interest" description="Disordered" evidence="5">
    <location>
        <begin position="42"/>
        <end position="93"/>
    </location>
</feature>
<evidence type="ECO:0000256" key="2">
    <source>
        <dbReference type="ARBA" id="ARBA00022771"/>
    </source>
</evidence>
<dbReference type="GO" id="GO:0008270">
    <property type="term" value="F:zinc ion binding"/>
    <property type="evidence" value="ECO:0007669"/>
    <property type="project" value="UniProtKB-UniRule"/>
</dbReference>
<dbReference type="Gene3D" id="3.30.60.190">
    <property type="match status" value="1"/>
</dbReference>
<evidence type="ECO:0000313" key="8">
    <source>
        <dbReference type="Proteomes" id="UP000032142"/>
    </source>
</evidence>
<dbReference type="Pfam" id="PF04438">
    <property type="entry name" value="zf-HIT"/>
    <property type="match status" value="1"/>
</dbReference>
<keyword evidence="2 4" id="KW-0863">Zinc-finger</keyword>
<feature type="domain" description="HIT-type" evidence="6">
    <location>
        <begin position="8"/>
        <end position="41"/>
    </location>
</feature>
<keyword evidence="8" id="KW-1185">Reference proteome</keyword>
<evidence type="ECO:0000256" key="3">
    <source>
        <dbReference type="ARBA" id="ARBA00022833"/>
    </source>
</evidence>
<gene>
    <name evidence="7" type="ORF">F383_09401</name>
</gene>
<evidence type="ECO:0000256" key="1">
    <source>
        <dbReference type="ARBA" id="ARBA00022723"/>
    </source>
</evidence>
<keyword evidence="1" id="KW-0479">Metal-binding</keyword>
<dbReference type="SUPFAM" id="SSF144232">
    <property type="entry name" value="HIT/MYND zinc finger-like"/>
    <property type="match status" value="1"/>
</dbReference>
<dbReference type="CDD" id="cd23024">
    <property type="entry name" value="zf-HIT_ZNHIT2-3"/>
    <property type="match status" value="1"/>
</dbReference>
<evidence type="ECO:0000256" key="4">
    <source>
        <dbReference type="PROSITE-ProRule" id="PRU00453"/>
    </source>
</evidence>
<sequence>MGGPSRQCQVCNQTQSKYKCPSCLIPYCSLACFKTHKETPCEKSESVKEKSGTPSVNLGSNDNAITTSVKPESTNDAVPPSVETKSSEGRPTASREFLVGRKLEVEDPSEVLQIMQMQAIASSNDIREALKDEHLQKLISDIDSSPDALNELDKAMGLDVFRIFSDKVSYHLQQVQSYSSTLTISVFHLRLSDFIRNQSMTTYHKASEVLSPNTLMPIYIYVQGLLLSEPGRRSMFL</sequence>
<organism evidence="7 8">
    <name type="scientific">Gossypium arboreum</name>
    <name type="common">Tree cotton</name>
    <name type="synonym">Gossypium nanking</name>
    <dbReference type="NCBI Taxonomy" id="29729"/>
    <lineage>
        <taxon>Eukaryota</taxon>
        <taxon>Viridiplantae</taxon>
        <taxon>Streptophyta</taxon>
        <taxon>Embryophyta</taxon>
        <taxon>Tracheophyta</taxon>
        <taxon>Spermatophyta</taxon>
        <taxon>Magnoliopsida</taxon>
        <taxon>eudicotyledons</taxon>
        <taxon>Gunneridae</taxon>
        <taxon>Pentapetalae</taxon>
        <taxon>rosids</taxon>
        <taxon>malvids</taxon>
        <taxon>Malvales</taxon>
        <taxon>Malvaceae</taxon>
        <taxon>Malvoideae</taxon>
        <taxon>Gossypium</taxon>
    </lineage>
</organism>
<dbReference type="GO" id="GO:0000463">
    <property type="term" value="P:maturation of LSU-rRNA from tricistronic rRNA transcript (SSU-rRNA, 5.8S rRNA, LSU-rRNA)"/>
    <property type="evidence" value="ECO:0007669"/>
    <property type="project" value="TreeGrafter"/>
</dbReference>
<name>A0A0B0PT94_GOSAR</name>
<reference evidence="8" key="1">
    <citation type="submission" date="2014-09" db="EMBL/GenBank/DDBJ databases">
        <authorList>
            <person name="Mudge J."/>
            <person name="Ramaraj T."/>
            <person name="Lindquist I.E."/>
            <person name="Bharti A.K."/>
            <person name="Sundararajan A."/>
            <person name="Cameron C.T."/>
            <person name="Woodward J.E."/>
            <person name="May G.D."/>
            <person name="Brubaker C."/>
            <person name="Broadhvest J."/>
            <person name="Wilkins T.A."/>
        </authorList>
    </citation>
    <scope>NUCLEOTIDE SEQUENCE</scope>
    <source>
        <strain evidence="8">cv. AKA8401</strain>
    </source>
</reference>
<evidence type="ECO:0000259" key="6">
    <source>
        <dbReference type="PROSITE" id="PS51083"/>
    </source>
</evidence>
<dbReference type="GO" id="GO:0048254">
    <property type="term" value="P:snoRNA localization"/>
    <property type="evidence" value="ECO:0007669"/>
    <property type="project" value="TreeGrafter"/>
</dbReference>
<dbReference type="AlphaFoldDB" id="A0A0B0PT94"/>
<evidence type="ECO:0000313" key="7">
    <source>
        <dbReference type="EMBL" id="KHG28067.1"/>
    </source>
</evidence>
<accession>A0A0B0PT94</accession>
<feature type="compositionally biased region" description="Polar residues" evidence="5">
    <location>
        <begin position="52"/>
        <end position="76"/>
    </location>
</feature>
<dbReference type="GO" id="GO:0005634">
    <property type="term" value="C:nucleus"/>
    <property type="evidence" value="ECO:0007669"/>
    <property type="project" value="TreeGrafter"/>
</dbReference>
<dbReference type="PROSITE" id="PS51083">
    <property type="entry name" value="ZF_HIT"/>
    <property type="match status" value="1"/>
</dbReference>
<evidence type="ECO:0000256" key="5">
    <source>
        <dbReference type="SAM" id="MobiDB-lite"/>
    </source>
</evidence>
<feature type="compositionally biased region" description="Basic and acidic residues" evidence="5">
    <location>
        <begin position="42"/>
        <end position="51"/>
    </location>
</feature>
<dbReference type="PANTHER" id="PTHR13483:SF11">
    <property type="entry name" value="ZINC FINGER HIT DOMAIN-CONTAINING PROTEIN 3"/>
    <property type="match status" value="1"/>
</dbReference>
<dbReference type="GO" id="GO:0000492">
    <property type="term" value="P:box C/D snoRNP assembly"/>
    <property type="evidence" value="ECO:0007669"/>
    <property type="project" value="TreeGrafter"/>
</dbReference>
<dbReference type="InterPro" id="IPR051639">
    <property type="entry name" value="BCD1"/>
</dbReference>
<dbReference type="InterPro" id="IPR007529">
    <property type="entry name" value="Znf_HIT"/>
</dbReference>
<keyword evidence="3" id="KW-0862">Zinc</keyword>
<dbReference type="EMBL" id="KN443444">
    <property type="protein sequence ID" value="KHG28067.1"/>
    <property type="molecule type" value="Genomic_DNA"/>
</dbReference>
<proteinExistence type="predicted"/>